<protein>
    <submittedName>
        <fullName evidence="3">Alpha/beta hydrolase</fullName>
    </submittedName>
</protein>
<keyword evidence="1" id="KW-1133">Transmembrane helix</keyword>
<dbReference type="InterPro" id="IPR029058">
    <property type="entry name" value="AB_hydrolase_fold"/>
</dbReference>
<feature type="transmembrane region" description="Helical" evidence="1">
    <location>
        <begin position="310"/>
        <end position="330"/>
    </location>
</feature>
<feature type="transmembrane region" description="Helical" evidence="1">
    <location>
        <begin position="425"/>
        <end position="444"/>
    </location>
</feature>
<dbReference type="eggNOG" id="COG1073">
    <property type="taxonomic scope" value="Bacteria"/>
</dbReference>
<evidence type="ECO:0000259" key="2">
    <source>
        <dbReference type="Pfam" id="PF00561"/>
    </source>
</evidence>
<dbReference type="Gene3D" id="3.40.50.1820">
    <property type="entry name" value="alpha/beta hydrolase"/>
    <property type="match status" value="1"/>
</dbReference>
<feature type="transmembrane region" description="Helical" evidence="1">
    <location>
        <begin position="371"/>
        <end position="389"/>
    </location>
</feature>
<keyword evidence="1" id="KW-0472">Membrane</keyword>
<proteinExistence type="predicted"/>
<feature type="transmembrane region" description="Helical" evidence="1">
    <location>
        <begin position="251"/>
        <end position="272"/>
    </location>
</feature>
<dbReference type="GO" id="GO:0016787">
    <property type="term" value="F:hydrolase activity"/>
    <property type="evidence" value="ECO:0007669"/>
    <property type="project" value="UniProtKB-KW"/>
</dbReference>
<feature type="transmembrane region" description="Helical" evidence="1">
    <location>
        <begin position="284"/>
        <end position="304"/>
    </location>
</feature>
<feature type="transmembrane region" description="Helical" evidence="1">
    <location>
        <begin position="456"/>
        <end position="477"/>
    </location>
</feature>
<keyword evidence="3" id="KW-0378">Hydrolase</keyword>
<dbReference type="Proteomes" id="UP000022447">
    <property type="component" value="Unassembled WGS sequence"/>
</dbReference>
<dbReference type="STRING" id="1449350.OCH239_14650"/>
<name>X7EIE8_9RHOB</name>
<dbReference type="Pfam" id="PF00561">
    <property type="entry name" value="Abhydrolase_1"/>
    <property type="match status" value="1"/>
</dbReference>
<accession>X7EIE8</accession>
<dbReference type="PATRIC" id="fig|1449350.3.peg.1262"/>
<dbReference type="SUPFAM" id="SSF53474">
    <property type="entry name" value="alpha/beta-Hydrolases"/>
    <property type="match status" value="1"/>
</dbReference>
<comment type="caution">
    <text evidence="3">The sequence shown here is derived from an EMBL/GenBank/DDBJ whole genome shotgun (WGS) entry which is preliminary data.</text>
</comment>
<reference evidence="3 4" key="1">
    <citation type="submission" date="2014-01" db="EMBL/GenBank/DDBJ databases">
        <title>Roseivivax halodurans JCM 10272 Genome Sequencing.</title>
        <authorList>
            <person name="Lai Q."/>
            <person name="Li G."/>
            <person name="Shao Z."/>
        </authorList>
    </citation>
    <scope>NUCLEOTIDE SEQUENCE [LARGE SCALE GENOMIC DNA]</scope>
    <source>
        <strain evidence="3 4">JCM 10272</strain>
    </source>
</reference>
<dbReference type="EMBL" id="JALZ01000004">
    <property type="protein sequence ID" value="ETX15675.1"/>
    <property type="molecule type" value="Genomic_DNA"/>
</dbReference>
<organism evidence="3 4">
    <name type="scientific">Roseivivax halodurans JCM 10272</name>
    <dbReference type="NCBI Taxonomy" id="1449350"/>
    <lineage>
        <taxon>Bacteria</taxon>
        <taxon>Pseudomonadati</taxon>
        <taxon>Pseudomonadota</taxon>
        <taxon>Alphaproteobacteria</taxon>
        <taxon>Rhodobacterales</taxon>
        <taxon>Roseobacteraceae</taxon>
        <taxon>Roseivivax</taxon>
    </lineage>
</organism>
<sequence length="479" mass="49278">MARTLRDIALLVLSLVVIAAGAAQLERMRSFAEPRALTLGGAPATFYEGGDAGLVIVSHGFAGSRQMMEAIALTLARAGHDVVAFDYPGHGRHGALLSRDVERITGTTEDLVEQTIAVAEDAVRLTGAEEISLVGHSMATDVIVRAADRLEGVRAVAAISMYSDAVTATHPARLLIVSGEREGRLRDVALDAVRGVGEGAEGETVGEDGILRRAVVAPRVGHVGVLWSGTTAREVAAWLGPETQAVSIGPWIAALLLAIVIAAYPLSTLLLPRIETGAAGPARRAMLAALVGSIAAVIAGATALPALGTAAFGALALSLGAWGVVTLGLLRPRLSWSRGDAGAAALMLAWGLGVFALALDRYGAAFVPTGPRLGLMVLLIPATLVFGVADRALVHGRGLGMRLLLRLPVLCALSAVIALRSDPMGLVFTVIPVLVLYWLVYGTMAGWMARRAGPAGVGLASGVILAWSLAASTPLFAAG</sequence>
<gene>
    <name evidence="3" type="ORF">OCH239_14650</name>
</gene>
<dbReference type="InterPro" id="IPR000073">
    <property type="entry name" value="AB_hydrolase_1"/>
</dbReference>
<feature type="domain" description="AB hydrolase-1" evidence="2">
    <location>
        <begin position="54"/>
        <end position="161"/>
    </location>
</feature>
<evidence type="ECO:0000313" key="3">
    <source>
        <dbReference type="EMBL" id="ETX15675.1"/>
    </source>
</evidence>
<evidence type="ECO:0000256" key="1">
    <source>
        <dbReference type="SAM" id="Phobius"/>
    </source>
</evidence>
<feature type="transmembrane region" description="Helical" evidence="1">
    <location>
        <begin position="401"/>
        <end position="419"/>
    </location>
</feature>
<dbReference type="OrthoDB" id="504769at2"/>
<feature type="transmembrane region" description="Helical" evidence="1">
    <location>
        <begin position="342"/>
        <end position="359"/>
    </location>
</feature>
<evidence type="ECO:0000313" key="4">
    <source>
        <dbReference type="Proteomes" id="UP000022447"/>
    </source>
</evidence>
<dbReference type="AlphaFoldDB" id="X7EIE8"/>
<keyword evidence="1" id="KW-0812">Transmembrane</keyword>
<dbReference type="RefSeq" id="WP_037259928.1">
    <property type="nucleotide sequence ID" value="NZ_JALZ01000004.1"/>
</dbReference>
<keyword evidence="4" id="KW-1185">Reference proteome</keyword>